<accession>A0ABU8YQ29</accession>
<gene>
    <name evidence="3" type="ORF">WMG39_15860</name>
</gene>
<keyword evidence="2" id="KW-0812">Transmembrane</keyword>
<reference evidence="3 4" key="1">
    <citation type="journal article" date="2020" name="Harmful Algae">
        <title>Molecular and morphological characterization of a novel dihydroanatoxin-a producing Microcoleus species (cyanobacteria) from the Russian River, California, USA.</title>
        <authorList>
            <person name="Conklin K.Y."/>
            <person name="Stancheva R."/>
            <person name="Otten T.G."/>
            <person name="Fadness R."/>
            <person name="Boyer G.L."/>
            <person name="Read B."/>
            <person name="Zhang X."/>
            <person name="Sheath R.G."/>
        </authorList>
    </citation>
    <scope>NUCLEOTIDE SEQUENCE [LARGE SCALE GENOMIC DNA]</scope>
    <source>
        <strain evidence="3 4">PTRS2</strain>
    </source>
</reference>
<evidence type="ECO:0000256" key="1">
    <source>
        <dbReference type="SAM" id="MobiDB-lite"/>
    </source>
</evidence>
<evidence type="ECO:0000313" key="4">
    <source>
        <dbReference type="Proteomes" id="UP001384579"/>
    </source>
</evidence>
<proteinExistence type="predicted"/>
<dbReference type="Proteomes" id="UP001384579">
    <property type="component" value="Unassembled WGS sequence"/>
</dbReference>
<dbReference type="RefSeq" id="WP_340519876.1">
    <property type="nucleotide sequence ID" value="NZ_JBBLXS010000203.1"/>
</dbReference>
<sequence>MLEILIWSLMVGSLGLQSALAGVFINRQQFAMGQQCDEEEEVLTRYESQEEHLAGRDNSQSNGNPRPDTTVVEYKIVRANSDLFRNPAIFQKLCREEAEVGWMLLEKLDDRRVRFKRAIALRDSQRSDLPAFDPYRTHYGPMLNGTTLAGAIVFLSAMVLPAILGYALVSTTIMRSRSHAPLAPIQSMPSPGAPDNTN</sequence>
<keyword evidence="2" id="KW-1133">Transmembrane helix</keyword>
<name>A0ABU8YQ29_9CYAN</name>
<comment type="caution">
    <text evidence="3">The sequence shown here is derived from an EMBL/GenBank/DDBJ whole genome shotgun (WGS) entry which is preliminary data.</text>
</comment>
<keyword evidence="4" id="KW-1185">Reference proteome</keyword>
<dbReference type="EMBL" id="JBBLXS010000203">
    <property type="protein sequence ID" value="MEK0186316.1"/>
    <property type="molecule type" value="Genomic_DNA"/>
</dbReference>
<feature type="compositionally biased region" description="Basic and acidic residues" evidence="1">
    <location>
        <begin position="46"/>
        <end position="55"/>
    </location>
</feature>
<organism evidence="3 4">
    <name type="scientific">Microcoleus anatoxicus PTRS2</name>
    <dbReference type="NCBI Taxonomy" id="2705321"/>
    <lineage>
        <taxon>Bacteria</taxon>
        <taxon>Bacillati</taxon>
        <taxon>Cyanobacteriota</taxon>
        <taxon>Cyanophyceae</taxon>
        <taxon>Oscillatoriophycideae</taxon>
        <taxon>Oscillatoriales</taxon>
        <taxon>Microcoleaceae</taxon>
        <taxon>Microcoleus</taxon>
        <taxon>Microcoleus anatoxicus</taxon>
    </lineage>
</organism>
<evidence type="ECO:0000256" key="2">
    <source>
        <dbReference type="SAM" id="Phobius"/>
    </source>
</evidence>
<feature type="transmembrane region" description="Helical" evidence="2">
    <location>
        <begin position="148"/>
        <end position="169"/>
    </location>
</feature>
<protein>
    <submittedName>
        <fullName evidence="3">Uncharacterized protein</fullName>
    </submittedName>
</protein>
<feature type="region of interest" description="Disordered" evidence="1">
    <location>
        <begin position="46"/>
        <end position="68"/>
    </location>
</feature>
<evidence type="ECO:0000313" key="3">
    <source>
        <dbReference type="EMBL" id="MEK0186316.1"/>
    </source>
</evidence>
<keyword evidence="2" id="KW-0472">Membrane</keyword>